<gene>
    <name evidence="2" type="ORF">GCM10010967_15440</name>
</gene>
<protein>
    <recommendedName>
        <fullName evidence="4">Glycine zipper</fullName>
    </recommendedName>
</protein>
<accession>A0ABQ2HKG3</accession>
<evidence type="ECO:0000313" key="2">
    <source>
        <dbReference type="EMBL" id="GGM84488.1"/>
    </source>
</evidence>
<keyword evidence="1" id="KW-1133">Transmembrane helix</keyword>
<evidence type="ECO:0000256" key="1">
    <source>
        <dbReference type="SAM" id="Phobius"/>
    </source>
</evidence>
<evidence type="ECO:0000313" key="3">
    <source>
        <dbReference type="Proteomes" id="UP000632339"/>
    </source>
</evidence>
<dbReference type="EMBL" id="BMLI01000001">
    <property type="protein sequence ID" value="GGM84488.1"/>
    <property type="molecule type" value="Genomic_DNA"/>
</dbReference>
<keyword evidence="1" id="KW-0472">Membrane</keyword>
<sequence length="70" mass="7140">MQSSIVTSKKQCSGEQWSSLVPAVISTSFGGAVIGGSIAQLTGALVGGAFGIFIAFCSEYKHNKTATAKN</sequence>
<keyword evidence="1" id="KW-0812">Transmembrane</keyword>
<feature type="transmembrane region" description="Helical" evidence="1">
    <location>
        <begin position="29"/>
        <end position="56"/>
    </location>
</feature>
<proteinExistence type="predicted"/>
<comment type="caution">
    <text evidence="2">The sequence shown here is derived from an EMBL/GenBank/DDBJ whole genome shotgun (WGS) entry which is preliminary data.</text>
</comment>
<evidence type="ECO:0008006" key="4">
    <source>
        <dbReference type="Google" id="ProtNLM"/>
    </source>
</evidence>
<dbReference type="RefSeq" id="WP_019944516.1">
    <property type="nucleotide sequence ID" value="NZ_BMLI01000001.1"/>
</dbReference>
<reference evidence="3" key="1">
    <citation type="journal article" date="2019" name="Int. J. Syst. Evol. Microbiol.">
        <title>The Global Catalogue of Microorganisms (GCM) 10K type strain sequencing project: providing services to taxonomists for standard genome sequencing and annotation.</title>
        <authorList>
            <consortium name="The Broad Institute Genomics Platform"/>
            <consortium name="The Broad Institute Genome Sequencing Center for Infectious Disease"/>
            <person name="Wu L."/>
            <person name="Ma J."/>
        </authorList>
    </citation>
    <scope>NUCLEOTIDE SEQUENCE [LARGE SCALE GENOMIC DNA]</scope>
    <source>
        <strain evidence="3">CGMCC 1.6375</strain>
    </source>
</reference>
<dbReference type="Proteomes" id="UP000632339">
    <property type="component" value="Unassembled WGS sequence"/>
</dbReference>
<keyword evidence="3" id="KW-1185">Reference proteome</keyword>
<organism evidence="2 3">
    <name type="scientific">Dyadobacter beijingensis</name>
    <dbReference type="NCBI Taxonomy" id="365489"/>
    <lineage>
        <taxon>Bacteria</taxon>
        <taxon>Pseudomonadati</taxon>
        <taxon>Bacteroidota</taxon>
        <taxon>Cytophagia</taxon>
        <taxon>Cytophagales</taxon>
        <taxon>Spirosomataceae</taxon>
        <taxon>Dyadobacter</taxon>
    </lineage>
</organism>
<name>A0ABQ2HKG3_9BACT</name>